<sequence>MAEAGGKKFSRNYVQWTPEMDRALLDVLVEHHNNGDHAQNGWKPHVYNNAIKAVREKCGVDVTKEKIVSRCKTFDKHYEILMDSGFGWDWENKVLLMDSEEVWDKYVEANEKAAIYQNKVIHNRHAIFIVYSKDKANGEGARTGNETEVDPTSQENDMSPGIVEPAPKSQRASEALLCMVGEMKTSFNDALKTTEPLTISHGPPTTSSVPFVPQFLFWRRPALALGLIRAGLWKSVAA</sequence>
<reference evidence="3 4" key="1">
    <citation type="journal article" date="2010" name="Nature">
        <title>Genome sequencing and analysis of the model grass Brachypodium distachyon.</title>
        <authorList>
            <consortium name="International Brachypodium Initiative"/>
        </authorList>
    </citation>
    <scope>NUCLEOTIDE SEQUENCE [LARGE SCALE GENOMIC DNA]</scope>
    <source>
        <strain evidence="3 4">Bd21</strain>
    </source>
</reference>
<feature type="compositionally biased region" description="Polar residues" evidence="1">
    <location>
        <begin position="144"/>
        <end position="157"/>
    </location>
</feature>
<evidence type="ECO:0000313" key="3">
    <source>
        <dbReference type="EMBL" id="KQJ96520.1"/>
    </source>
</evidence>
<proteinExistence type="predicted"/>
<feature type="region of interest" description="Disordered" evidence="1">
    <location>
        <begin position="139"/>
        <end position="166"/>
    </location>
</feature>
<dbReference type="Proteomes" id="UP000008810">
    <property type="component" value="Chromosome 3"/>
</dbReference>
<reference evidence="3" key="2">
    <citation type="submission" date="2017-06" db="EMBL/GenBank/DDBJ databases">
        <title>WGS assembly of Brachypodium distachyon.</title>
        <authorList>
            <consortium name="The International Brachypodium Initiative"/>
            <person name="Lucas S."/>
            <person name="Harmon-Smith M."/>
            <person name="Lail K."/>
            <person name="Tice H."/>
            <person name="Grimwood J."/>
            <person name="Bruce D."/>
            <person name="Barry K."/>
            <person name="Shu S."/>
            <person name="Lindquist E."/>
            <person name="Wang M."/>
            <person name="Pitluck S."/>
            <person name="Vogel J.P."/>
            <person name="Garvin D.F."/>
            <person name="Mockler T.C."/>
            <person name="Schmutz J."/>
            <person name="Rokhsar D."/>
            <person name="Bevan M.W."/>
        </authorList>
    </citation>
    <scope>NUCLEOTIDE SEQUENCE</scope>
    <source>
        <strain evidence="3">Bd21</strain>
    </source>
</reference>
<dbReference type="PANTHER" id="PTHR46929">
    <property type="entry name" value="EXPRESSED PROTEIN"/>
    <property type="match status" value="1"/>
</dbReference>
<evidence type="ECO:0000259" key="2">
    <source>
        <dbReference type="Pfam" id="PF12776"/>
    </source>
</evidence>
<organism evidence="3">
    <name type="scientific">Brachypodium distachyon</name>
    <name type="common">Purple false brome</name>
    <name type="synonym">Trachynia distachya</name>
    <dbReference type="NCBI Taxonomy" id="15368"/>
    <lineage>
        <taxon>Eukaryota</taxon>
        <taxon>Viridiplantae</taxon>
        <taxon>Streptophyta</taxon>
        <taxon>Embryophyta</taxon>
        <taxon>Tracheophyta</taxon>
        <taxon>Spermatophyta</taxon>
        <taxon>Magnoliopsida</taxon>
        <taxon>Liliopsida</taxon>
        <taxon>Poales</taxon>
        <taxon>Poaceae</taxon>
        <taxon>BOP clade</taxon>
        <taxon>Pooideae</taxon>
        <taxon>Stipodae</taxon>
        <taxon>Brachypodieae</taxon>
        <taxon>Brachypodium</taxon>
    </lineage>
</organism>
<dbReference type="InParanoid" id="A0A0Q3JDZ5"/>
<gene>
    <name evidence="3" type="ORF">BRADI_3g24076v3</name>
</gene>
<dbReference type="InterPro" id="IPR024752">
    <property type="entry name" value="Myb/SANT-like_dom"/>
</dbReference>
<dbReference type="STRING" id="15368.A0A0Q3JDZ5"/>
<name>A0A0Q3JDZ5_BRADI</name>
<keyword evidence="5" id="KW-1185">Reference proteome</keyword>
<dbReference type="PANTHER" id="PTHR46929:SF15">
    <property type="entry name" value="MYB_SANT-LIKE DOMAIN-CONTAINING PROTEIN"/>
    <property type="match status" value="1"/>
</dbReference>
<evidence type="ECO:0000313" key="5">
    <source>
        <dbReference type="Proteomes" id="UP000008810"/>
    </source>
</evidence>
<accession>A0A0Q3JDZ5</accession>
<dbReference type="AlphaFoldDB" id="A0A0Q3JDZ5"/>
<dbReference type="EMBL" id="CM000882">
    <property type="protein sequence ID" value="KQJ96520.1"/>
    <property type="molecule type" value="Genomic_DNA"/>
</dbReference>
<dbReference type="Pfam" id="PF12776">
    <property type="entry name" value="Myb_DNA-bind_3"/>
    <property type="match status" value="1"/>
</dbReference>
<dbReference type="Gramene" id="KQJ96520">
    <property type="protein sequence ID" value="KQJ96520"/>
    <property type="gene ID" value="BRADI_3g24076v3"/>
</dbReference>
<reference evidence="4" key="3">
    <citation type="submission" date="2018-08" db="UniProtKB">
        <authorList>
            <consortium name="EnsemblPlants"/>
        </authorList>
    </citation>
    <scope>IDENTIFICATION</scope>
    <source>
        <strain evidence="4">cv. Bd21</strain>
    </source>
</reference>
<dbReference type="OrthoDB" id="651046at2759"/>
<evidence type="ECO:0000256" key="1">
    <source>
        <dbReference type="SAM" id="MobiDB-lite"/>
    </source>
</evidence>
<evidence type="ECO:0000313" key="4">
    <source>
        <dbReference type="EnsemblPlants" id="KQJ96520"/>
    </source>
</evidence>
<feature type="domain" description="Myb/SANT-like" evidence="2">
    <location>
        <begin position="15"/>
        <end position="106"/>
    </location>
</feature>
<protein>
    <recommendedName>
        <fullName evidence="2">Myb/SANT-like domain-containing protein</fullName>
    </recommendedName>
</protein>
<dbReference type="EnsemblPlants" id="KQJ96520">
    <property type="protein sequence ID" value="KQJ96520"/>
    <property type="gene ID" value="BRADI_3g24076v3"/>
</dbReference>